<evidence type="ECO:0000313" key="2">
    <source>
        <dbReference type="Proteomes" id="UP000266340"/>
    </source>
</evidence>
<dbReference type="AlphaFoldDB" id="A0A398CG26"/>
<organism evidence="1 2">
    <name type="scientific">Cohnella faecalis</name>
    <dbReference type="NCBI Taxonomy" id="2315694"/>
    <lineage>
        <taxon>Bacteria</taxon>
        <taxon>Bacillati</taxon>
        <taxon>Bacillota</taxon>
        <taxon>Bacilli</taxon>
        <taxon>Bacillales</taxon>
        <taxon>Paenibacillaceae</taxon>
        <taxon>Cohnella</taxon>
    </lineage>
</organism>
<gene>
    <name evidence="1" type="ORF">D3H35_25845</name>
</gene>
<evidence type="ECO:0000313" key="1">
    <source>
        <dbReference type="EMBL" id="RIE00882.1"/>
    </source>
</evidence>
<dbReference type="EMBL" id="QXJM01000043">
    <property type="protein sequence ID" value="RIE00882.1"/>
    <property type="molecule type" value="Genomic_DNA"/>
</dbReference>
<proteinExistence type="predicted"/>
<sequence length="82" mass="9330">MLARRSGQDVVYQLVDNSTEGTLNLLEYQLYDGSTRAVGSKVYSNSLRSIQMNMPSVDGNYSLNLIKQNFRTMWSNCPEVFL</sequence>
<name>A0A398CG26_9BACL</name>
<accession>A0A398CG26</accession>
<reference evidence="1 2" key="1">
    <citation type="submission" date="2018-09" db="EMBL/GenBank/DDBJ databases">
        <title>Cohnella cavernae sp. nov., isolated from a karst cave.</title>
        <authorList>
            <person name="Zhu H."/>
        </authorList>
    </citation>
    <scope>NUCLEOTIDE SEQUENCE [LARGE SCALE GENOMIC DNA]</scope>
    <source>
        <strain evidence="1 2">K2E09-144</strain>
    </source>
</reference>
<protein>
    <submittedName>
        <fullName evidence="1">Uncharacterized protein</fullName>
    </submittedName>
</protein>
<comment type="caution">
    <text evidence="1">The sequence shown here is derived from an EMBL/GenBank/DDBJ whole genome shotgun (WGS) entry which is preliminary data.</text>
</comment>
<keyword evidence="2" id="KW-1185">Reference proteome</keyword>
<dbReference type="Proteomes" id="UP000266340">
    <property type="component" value="Unassembled WGS sequence"/>
</dbReference>